<protein>
    <recommendedName>
        <fullName evidence="5">SipW-cognate class signal peptide</fullName>
    </recommendedName>
</protein>
<keyword evidence="2" id="KW-0732">Signal</keyword>
<sequence length="175" mass="18566">MKKKSFHKKTLGMAAAALALTAAVSAGSALAYFTTYTQAAGGAALQLGFAQTIPLEEVDNWTKHVTVQNTGEVPCMVRARAFTGSALEGQLTYSGDNWSPAGDGYYYYSQVLQPGETTPDVLDIQIDNTGMEEDFNVIVVQECAPVVYDGNNQPTGDWDNAVGTQEAQGEEAGEG</sequence>
<comment type="caution">
    <text evidence="3">The sequence shown here is derived from an EMBL/GenBank/DDBJ whole genome shotgun (WGS) entry which is preliminary data.</text>
</comment>
<evidence type="ECO:0000313" key="4">
    <source>
        <dbReference type="Proteomes" id="UP000823886"/>
    </source>
</evidence>
<dbReference type="AlphaFoldDB" id="A0A9D2PNC7"/>
<feature type="chain" id="PRO_5039600663" description="SipW-cognate class signal peptide" evidence="2">
    <location>
        <begin position="32"/>
        <end position="175"/>
    </location>
</feature>
<reference evidence="3" key="1">
    <citation type="journal article" date="2021" name="PeerJ">
        <title>Extensive microbial diversity within the chicken gut microbiome revealed by metagenomics and culture.</title>
        <authorList>
            <person name="Gilroy R."/>
            <person name="Ravi A."/>
            <person name="Getino M."/>
            <person name="Pursley I."/>
            <person name="Horton D.L."/>
            <person name="Alikhan N.F."/>
            <person name="Baker D."/>
            <person name="Gharbi K."/>
            <person name="Hall N."/>
            <person name="Watson M."/>
            <person name="Adriaenssens E.M."/>
            <person name="Foster-Nyarko E."/>
            <person name="Jarju S."/>
            <person name="Secka A."/>
            <person name="Antonio M."/>
            <person name="Oren A."/>
            <person name="Chaudhuri R.R."/>
            <person name="La Ragione R."/>
            <person name="Hildebrand F."/>
            <person name="Pallen M.J."/>
        </authorList>
    </citation>
    <scope>NUCLEOTIDE SEQUENCE</scope>
    <source>
        <strain evidence="3">ChiBcec2-3848</strain>
    </source>
</reference>
<dbReference type="EMBL" id="DWVZ01000021">
    <property type="protein sequence ID" value="HJC62340.1"/>
    <property type="molecule type" value="Genomic_DNA"/>
</dbReference>
<proteinExistence type="predicted"/>
<organism evidence="3 4">
    <name type="scientific">Candidatus Blautia merdavium</name>
    <dbReference type="NCBI Taxonomy" id="2838494"/>
    <lineage>
        <taxon>Bacteria</taxon>
        <taxon>Bacillati</taxon>
        <taxon>Bacillota</taxon>
        <taxon>Clostridia</taxon>
        <taxon>Lachnospirales</taxon>
        <taxon>Lachnospiraceae</taxon>
        <taxon>Blautia</taxon>
    </lineage>
</organism>
<gene>
    <name evidence="3" type="ORF">H9753_01795</name>
</gene>
<evidence type="ECO:0000313" key="3">
    <source>
        <dbReference type="EMBL" id="HJC62340.1"/>
    </source>
</evidence>
<feature type="region of interest" description="Disordered" evidence="1">
    <location>
        <begin position="150"/>
        <end position="175"/>
    </location>
</feature>
<name>A0A9D2PNC7_9FIRM</name>
<feature type="signal peptide" evidence="2">
    <location>
        <begin position="1"/>
        <end position="31"/>
    </location>
</feature>
<evidence type="ECO:0008006" key="5">
    <source>
        <dbReference type="Google" id="ProtNLM"/>
    </source>
</evidence>
<reference evidence="3" key="2">
    <citation type="submission" date="2021-04" db="EMBL/GenBank/DDBJ databases">
        <authorList>
            <person name="Gilroy R."/>
        </authorList>
    </citation>
    <scope>NUCLEOTIDE SEQUENCE</scope>
    <source>
        <strain evidence="3">ChiBcec2-3848</strain>
    </source>
</reference>
<accession>A0A9D2PNC7</accession>
<evidence type="ECO:0000256" key="1">
    <source>
        <dbReference type="SAM" id="MobiDB-lite"/>
    </source>
</evidence>
<dbReference type="Proteomes" id="UP000823886">
    <property type="component" value="Unassembled WGS sequence"/>
</dbReference>
<evidence type="ECO:0000256" key="2">
    <source>
        <dbReference type="SAM" id="SignalP"/>
    </source>
</evidence>